<sequence>MLRFAAVRSRPEADGAEMRIFRILKDTVKTDGGSSAPTVAVGSIIAD</sequence>
<gene>
    <name evidence="1" type="ORF">RWH44_11805</name>
</gene>
<comment type="caution">
    <text evidence="1">The sequence shown here is derived from an EMBL/GenBank/DDBJ whole genome shotgun (WGS) entry which is preliminary data.</text>
</comment>
<dbReference type="Proteomes" id="UP001261125">
    <property type="component" value="Unassembled WGS sequence"/>
</dbReference>
<accession>A0ABU3SNU6</accession>
<keyword evidence="2" id="KW-1185">Reference proteome</keyword>
<proteinExistence type="predicted"/>
<evidence type="ECO:0008006" key="3">
    <source>
        <dbReference type="Google" id="ProtNLM"/>
    </source>
</evidence>
<evidence type="ECO:0000313" key="1">
    <source>
        <dbReference type="EMBL" id="MDU0346384.1"/>
    </source>
</evidence>
<name>A0ABU3SNU6_9MICO</name>
<organism evidence="1 2">
    <name type="scientific">Microbacterium phycohabitans</name>
    <dbReference type="NCBI Taxonomy" id="3075993"/>
    <lineage>
        <taxon>Bacteria</taxon>
        <taxon>Bacillati</taxon>
        <taxon>Actinomycetota</taxon>
        <taxon>Actinomycetes</taxon>
        <taxon>Micrococcales</taxon>
        <taxon>Microbacteriaceae</taxon>
        <taxon>Microbacterium</taxon>
    </lineage>
</organism>
<dbReference type="RefSeq" id="WP_316004719.1">
    <property type="nucleotide sequence ID" value="NZ_JAWDIT010000004.1"/>
</dbReference>
<dbReference type="EMBL" id="JAWDIT010000004">
    <property type="protein sequence ID" value="MDU0346384.1"/>
    <property type="molecule type" value="Genomic_DNA"/>
</dbReference>
<reference evidence="1 2" key="1">
    <citation type="submission" date="2023-09" db="EMBL/GenBank/DDBJ databases">
        <title>Microbacterium fusihabitans sp. nov., Microbacterium phycihabitans sp. nov., and Microbacterium cervinum sp. nov., isolated from dried seaweeds of beach.</title>
        <authorList>
            <person name="Lee S.D."/>
        </authorList>
    </citation>
    <scope>NUCLEOTIDE SEQUENCE [LARGE SCALE GENOMIC DNA]</scope>
    <source>
        <strain evidence="1 2">KSW2-29</strain>
    </source>
</reference>
<evidence type="ECO:0000313" key="2">
    <source>
        <dbReference type="Proteomes" id="UP001261125"/>
    </source>
</evidence>
<protein>
    <recommendedName>
        <fullName evidence="3">Lon proteolytic domain-containing protein</fullName>
    </recommendedName>
</protein>